<name>A0A6B0TU97_9RHOB</name>
<feature type="transmembrane region" description="Helical" evidence="6">
    <location>
        <begin position="288"/>
        <end position="311"/>
    </location>
</feature>
<keyword evidence="4 6" id="KW-1133">Transmembrane helix</keyword>
<dbReference type="AlphaFoldDB" id="A0A6B0TU97"/>
<keyword evidence="5 6" id="KW-0472">Membrane</keyword>
<evidence type="ECO:0000313" key="7">
    <source>
        <dbReference type="EMBL" id="MXU65345.1"/>
    </source>
</evidence>
<dbReference type="Proteomes" id="UP000436016">
    <property type="component" value="Unassembled WGS sequence"/>
</dbReference>
<dbReference type="NCBIfam" id="TIGR00374">
    <property type="entry name" value="flippase-like domain"/>
    <property type="match status" value="1"/>
</dbReference>
<feature type="transmembrane region" description="Helical" evidence="6">
    <location>
        <begin position="244"/>
        <end position="267"/>
    </location>
</feature>
<evidence type="ECO:0000256" key="5">
    <source>
        <dbReference type="ARBA" id="ARBA00023136"/>
    </source>
</evidence>
<dbReference type="InterPro" id="IPR022791">
    <property type="entry name" value="L-PG_synthase/AglD"/>
</dbReference>
<feature type="transmembrane region" description="Helical" evidence="6">
    <location>
        <begin position="216"/>
        <end position="238"/>
    </location>
</feature>
<evidence type="ECO:0000256" key="4">
    <source>
        <dbReference type="ARBA" id="ARBA00022989"/>
    </source>
</evidence>
<sequence length="330" mass="35304">MHPARRRIWQRRDLWISLGLFVLFVLGLAGLISTTGDVDVMALLGTVDGPKLALLLALSLVNYTFRGLRWHLFATRMGLGTSLMQNMRHFLGGFALTVTPARLGELVRMRWIYRETGVPLAGSAPMALMDRASDLAGNGILLALALALSTTGIAGGGIVAVLALVMAWVFTRPNLLATLTGWAYRLIGRGARFFARLRRAVRDLSRFSDWRIALPAMALSVAGWFAEGAAFGLLLGWMGSDIGLWTAVAIFVFSMLTGGATGAPGGLGGAEGAMIGLLLLQGMPFDQAVTATALIRLVSLWFAILVGFAVFPVANRLSRKGAYALENGDL</sequence>
<gene>
    <name evidence="7" type="ORF">GSH16_07780</name>
</gene>
<organism evidence="7 8">
    <name type="scientific">Oceanomicrobium pacificus</name>
    <dbReference type="NCBI Taxonomy" id="2692916"/>
    <lineage>
        <taxon>Bacteria</taxon>
        <taxon>Pseudomonadati</taxon>
        <taxon>Pseudomonadota</taxon>
        <taxon>Alphaproteobacteria</taxon>
        <taxon>Rhodobacterales</taxon>
        <taxon>Paracoccaceae</taxon>
        <taxon>Oceanomicrobium</taxon>
    </lineage>
</organism>
<keyword evidence="3 6" id="KW-0812">Transmembrane</keyword>
<keyword evidence="8" id="KW-1185">Reference proteome</keyword>
<dbReference type="Pfam" id="PF03706">
    <property type="entry name" value="LPG_synthase_TM"/>
    <property type="match status" value="1"/>
</dbReference>
<dbReference type="PANTHER" id="PTHR39087:SF2">
    <property type="entry name" value="UPF0104 MEMBRANE PROTEIN MJ1595"/>
    <property type="match status" value="1"/>
</dbReference>
<comment type="subcellular location">
    <subcellularLocation>
        <location evidence="1">Cell membrane</location>
        <topology evidence="1">Multi-pass membrane protein</topology>
    </subcellularLocation>
</comment>
<dbReference type="PANTHER" id="PTHR39087">
    <property type="entry name" value="UPF0104 MEMBRANE PROTEIN MJ1595"/>
    <property type="match status" value="1"/>
</dbReference>
<proteinExistence type="predicted"/>
<evidence type="ECO:0000256" key="3">
    <source>
        <dbReference type="ARBA" id="ARBA00022692"/>
    </source>
</evidence>
<accession>A0A6B0TU97</accession>
<reference evidence="7 8" key="1">
    <citation type="submission" date="2019-12" db="EMBL/GenBank/DDBJ databases">
        <title>Strain KN286 was isolated from seawater, which was collected from Caroline Seamount in the tropical western Pacific.</title>
        <authorList>
            <person name="Wang Q."/>
        </authorList>
    </citation>
    <scope>NUCLEOTIDE SEQUENCE [LARGE SCALE GENOMIC DNA]</scope>
    <source>
        <strain evidence="7 8">KN286</strain>
    </source>
</reference>
<evidence type="ECO:0000256" key="2">
    <source>
        <dbReference type="ARBA" id="ARBA00022475"/>
    </source>
</evidence>
<protein>
    <submittedName>
        <fullName evidence="7">Flippase-like domain-containing protein</fullName>
    </submittedName>
</protein>
<comment type="caution">
    <text evidence="7">The sequence shown here is derived from an EMBL/GenBank/DDBJ whole genome shotgun (WGS) entry which is preliminary data.</text>
</comment>
<evidence type="ECO:0000256" key="1">
    <source>
        <dbReference type="ARBA" id="ARBA00004651"/>
    </source>
</evidence>
<evidence type="ECO:0000256" key="6">
    <source>
        <dbReference type="SAM" id="Phobius"/>
    </source>
</evidence>
<dbReference type="EMBL" id="WUWG01000003">
    <property type="protein sequence ID" value="MXU65345.1"/>
    <property type="molecule type" value="Genomic_DNA"/>
</dbReference>
<feature type="transmembrane region" description="Helical" evidence="6">
    <location>
        <begin position="12"/>
        <end position="32"/>
    </location>
</feature>
<feature type="transmembrane region" description="Helical" evidence="6">
    <location>
        <begin position="139"/>
        <end position="169"/>
    </location>
</feature>
<evidence type="ECO:0000313" key="8">
    <source>
        <dbReference type="Proteomes" id="UP000436016"/>
    </source>
</evidence>
<keyword evidence="2" id="KW-1003">Cell membrane</keyword>
<dbReference type="GO" id="GO:0005886">
    <property type="term" value="C:plasma membrane"/>
    <property type="evidence" value="ECO:0007669"/>
    <property type="project" value="UniProtKB-SubCell"/>
</dbReference>